<keyword evidence="5 11" id="KW-0732">Signal</keyword>
<dbReference type="InterPro" id="IPR039426">
    <property type="entry name" value="TonB-dep_rcpt-like"/>
</dbReference>
<dbReference type="PANTHER" id="PTHR30069:SF29">
    <property type="entry name" value="HEMOGLOBIN AND HEMOGLOBIN-HAPTOGLOBIN-BINDING PROTEIN 1-RELATED"/>
    <property type="match status" value="1"/>
</dbReference>
<evidence type="ECO:0000256" key="7">
    <source>
        <dbReference type="ARBA" id="ARBA00023136"/>
    </source>
</evidence>
<evidence type="ECO:0000256" key="9">
    <source>
        <dbReference type="ARBA" id="ARBA00023237"/>
    </source>
</evidence>
<organism evidence="14 15">
    <name type="scientific">Alteriqipengyuania halimionae</name>
    <dbReference type="NCBI Taxonomy" id="1926630"/>
    <lineage>
        <taxon>Bacteria</taxon>
        <taxon>Pseudomonadati</taxon>
        <taxon>Pseudomonadota</taxon>
        <taxon>Alphaproteobacteria</taxon>
        <taxon>Sphingomonadales</taxon>
        <taxon>Erythrobacteraceae</taxon>
        <taxon>Alteriqipengyuania</taxon>
    </lineage>
</organism>
<keyword evidence="9" id="KW-0998">Cell outer membrane</keyword>
<dbReference type="Gene3D" id="2.40.170.20">
    <property type="entry name" value="TonB-dependent receptor, beta-barrel domain"/>
    <property type="match status" value="1"/>
</dbReference>
<keyword evidence="3" id="KW-1134">Transmembrane beta strand</keyword>
<feature type="domain" description="TonB-dependent receptor plug" evidence="13">
    <location>
        <begin position="47"/>
        <end position="154"/>
    </location>
</feature>
<dbReference type="InterPro" id="IPR037066">
    <property type="entry name" value="Plug_dom_sf"/>
</dbReference>
<feature type="chain" id="PRO_5026075037" evidence="11">
    <location>
        <begin position="20"/>
        <end position="668"/>
    </location>
</feature>
<dbReference type="GO" id="GO:0009279">
    <property type="term" value="C:cell outer membrane"/>
    <property type="evidence" value="ECO:0007669"/>
    <property type="project" value="UniProtKB-SubCell"/>
</dbReference>
<keyword evidence="2" id="KW-0813">Transport</keyword>
<dbReference type="InterPro" id="IPR036942">
    <property type="entry name" value="Beta-barrel_TonB_sf"/>
</dbReference>
<evidence type="ECO:0000259" key="12">
    <source>
        <dbReference type="Pfam" id="PF00593"/>
    </source>
</evidence>
<evidence type="ECO:0000256" key="2">
    <source>
        <dbReference type="ARBA" id="ARBA00022448"/>
    </source>
</evidence>
<dbReference type="Pfam" id="PF00593">
    <property type="entry name" value="TonB_dep_Rec_b-barrel"/>
    <property type="match status" value="1"/>
</dbReference>
<evidence type="ECO:0000256" key="6">
    <source>
        <dbReference type="ARBA" id="ARBA00023077"/>
    </source>
</evidence>
<evidence type="ECO:0000256" key="8">
    <source>
        <dbReference type="ARBA" id="ARBA00023170"/>
    </source>
</evidence>
<evidence type="ECO:0000256" key="11">
    <source>
        <dbReference type="SAM" id="SignalP"/>
    </source>
</evidence>
<keyword evidence="8 14" id="KW-0675">Receptor</keyword>
<comment type="similarity">
    <text evidence="10">Belongs to the TonB-dependent receptor family.</text>
</comment>
<keyword evidence="4" id="KW-0812">Transmembrane</keyword>
<evidence type="ECO:0000256" key="4">
    <source>
        <dbReference type="ARBA" id="ARBA00022692"/>
    </source>
</evidence>
<dbReference type="InterPro" id="IPR000531">
    <property type="entry name" value="Beta-barrel_TonB"/>
</dbReference>
<name>A0A6I4U3J4_9SPHN</name>
<dbReference type="GO" id="GO:0044718">
    <property type="term" value="P:siderophore transmembrane transport"/>
    <property type="evidence" value="ECO:0007669"/>
    <property type="project" value="TreeGrafter"/>
</dbReference>
<sequence length="668" mass="70929">MRRTIILIPLLALPFSAAAQEADTLEENRIVVTGEALDEPEGAEAFATEDIDRDAILATPSGRIDDVLQTVAGFQQFRRSDSRSANPSAQGATLRALGGNASSRALVLLDGVPLADPFFGYIPFFAIAPERLGHIAVTRGGGSGAFGAGAVSGTIALDSAGPADLAPFAAQALVNDRGDTEAWVQAAPRLGDGFATIAVRWDCGDGFFTTPEDQRVAATVPASFDARSLEARAVAPLAPGVELQARLAMFEDERTLRFDGADSSTSGQDASVRVVARGAWDVEALAYVQARDFSNVVISSSRFTPVLDQRKTPGTGIGGKIEIRPPESAVGSLRFGVDYRRASGELQEDAISAFSGALTERRRTGGSNDDLGLFAGWSRTFGTMTATTTIRADRWSIADGFYRAENPAGDLLTDDRFADRSDWDVSGRAGLRWEAGGGLAVRAAGYRGLRVPTLNELYRPFVIFPVVTQANAALEPEKLWGYEAGIDWDGEAARLSLTAFDNRLDGAVANVTLTPVLRQRRNLDAVRVRGIELDSEVRFGPFALRGSLALNDAAVEGTGDAAGLDGRRPPQVADVIGSATLAWRPRERVEAALTLRHVGDQFESDQETDVLSAATTLNAFASLPLGANLSLILRGENLTGERIVTRNQGGSIDLGTPTTVWAGIRLGL</sequence>
<keyword evidence="7 10" id="KW-0472">Membrane</keyword>
<dbReference type="GO" id="GO:0015344">
    <property type="term" value="F:siderophore uptake transmembrane transporter activity"/>
    <property type="evidence" value="ECO:0007669"/>
    <property type="project" value="TreeGrafter"/>
</dbReference>
<keyword evidence="6 10" id="KW-0798">TonB box</keyword>
<dbReference type="InterPro" id="IPR012910">
    <property type="entry name" value="Plug_dom"/>
</dbReference>
<dbReference type="OrthoDB" id="7374174at2"/>
<evidence type="ECO:0000313" key="14">
    <source>
        <dbReference type="EMBL" id="MXP10306.1"/>
    </source>
</evidence>
<reference evidence="14 15" key="1">
    <citation type="submission" date="2019-12" db="EMBL/GenBank/DDBJ databases">
        <title>Genomic-based taxomic classification of the family Erythrobacteraceae.</title>
        <authorList>
            <person name="Xu L."/>
        </authorList>
    </citation>
    <scope>NUCLEOTIDE SEQUENCE [LARGE SCALE GENOMIC DNA]</scope>
    <source>
        <strain evidence="14 15">LMG 29519</strain>
    </source>
</reference>
<evidence type="ECO:0000256" key="5">
    <source>
        <dbReference type="ARBA" id="ARBA00022729"/>
    </source>
</evidence>
<feature type="signal peptide" evidence="11">
    <location>
        <begin position="1"/>
        <end position="19"/>
    </location>
</feature>
<comment type="caution">
    <text evidence="14">The sequence shown here is derived from an EMBL/GenBank/DDBJ whole genome shotgun (WGS) entry which is preliminary data.</text>
</comment>
<dbReference type="SUPFAM" id="SSF56935">
    <property type="entry name" value="Porins"/>
    <property type="match status" value="1"/>
</dbReference>
<feature type="domain" description="TonB-dependent receptor-like beta-barrel" evidence="12">
    <location>
        <begin position="280"/>
        <end position="638"/>
    </location>
</feature>
<dbReference type="Gene3D" id="2.170.130.10">
    <property type="entry name" value="TonB-dependent receptor, plug domain"/>
    <property type="match status" value="1"/>
</dbReference>
<accession>A0A6I4U3J4</accession>
<evidence type="ECO:0000256" key="10">
    <source>
        <dbReference type="RuleBase" id="RU003357"/>
    </source>
</evidence>
<dbReference type="Proteomes" id="UP000429229">
    <property type="component" value="Unassembled WGS sequence"/>
</dbReference>
<comment type="subcellular location">
    <subcellularLocation>
        <location evidence="1">Cell outer membrane</location>
        <topology evidence="1">Multi-pass membrane protein</topology>
    </subcellularLocation>
</comment>
<dbReference type="AlphaFoldDB" id="A0A6I4U3J4"/>
<dbReference type="PANTHER" id="PTHR30069">
    <property type="entry name" value="TONB-DEPENDENT OUTER MEMBRANE RECEPTOR"/>
    <property type="match status" value="1"/>
</dbReference>
<dbReference type="Pfam" id="PF07715">
    <property type="entry name" value="Plug"/>
    <property type="match status" value="1"/>
</dbReference>
<evidence type="ECO:0000313" key="15">
    <source>
        <dbReference type="Proteomes" id="UP000429229"/>
    </source>
</evidence>
<proteinExistence type="inferred from homology"/>
<protein>
    <submittedName>
        <fullName evidence="14">TonB-dependent receptor</fullName>
    </submittedName>
</protein>
<keyword evidence="15" id="KW-1185">Reference proteome</keyword>
<gene>
    <name evidence="14" type="ORF">GRI68_08945</name>
</gene>
<dbReference type="EMBL" id="WTYR01000001">
    <property type="protein sequence ID" value="MXP10306.1"/>
    <property type="molecule type" value="Genomic_DNA"/>
</dbReference>
<evidence type="ECO:0000256" key="1">
    <source>
        <dbReference type="ARBA" id="ARBA00004571"/>
    </source>
</evidence>
<evidence type="ECO:0000256" key="3">
    <source>
        <dbReference type="ARBA" id="ARBA00022452"/>
    </source>
</evidence>
<dbReference type="RefSeq" id="WP_160616925.1">
    <property type="nucleotide sequence ID" value="NZ_WTYR01000001.1"/>
</dbReference>
<evidence type="ECO:0000259" key="13">
    <source>
        <dbReference type="Pfam" id="PF07715"/>
    </source>
</evidence>